<dbReference type="AlphaFoldDB" id="A0AAX6BJM5"/>
<dbReference type="Proteomes" id="UP001165240">
    <property type="component" value="Unassembled WGS sequence"/>
</dbReference>
<organism evidence="1 2">
    <name type="scientific">Priestia megaterium</name>
    <name type="common">Bacillus megaterium</name>
    <dbReference type="NCBI Taxonomy" id="1404"/>
    <lineage>
        <taxon>Bacteria</taxon>
        <taxon>Bacillati</taxon>
        <taxon>Bacillota</taxon>
        <taxon>Bacilli</taxon>
        <taxon>Bacillales</taxon>
        <taxon>Bacillaceae</taxon>
        <taxon>Priestia</taxon>
    </lineage>
</organism>
<sequence>MILVVVSFFIGYNIKQIDDGINWMSLSSFKGAILMNITIYYGNHEDKTIHTMDCHVDIDLDDEDMVALTEAR</sequence>
<dbReference type="EMBL" id="BSYK01000001">
    <property type="protein sequence ID" value="GMG73944.1"/>
    <property type="molecule type" value="Genomic_DNA"/>
</dbReference>
<reference evidence="1" key="1">
    <citation type="journal article" date="2024" name="Appl Microbiol">
        <title>Effect of kuratsuki Bacillus and Priestia on Taste of Sake.</title>
        <authorList>
            <person name="Kobayashi K."/>
            <person name="Nishida H."/>
        </authorList>
    </citation>
    <scope>NUCLEOTIDE SEQUENCE</scope>
    <source>
        <strain evidence="1">B-12</strain>
    </source>
</reference>
<name>A0AAX6BJM5_PRIMG</name>
<proteinExistence type="predicted"/>
<evidence type="ECO:0000313" key="1">
    <source>
        <dbReference type="EMBL" id="GMG73944.1"/>
    </source>
</evidence>
<protein>
    <submittedName>
        <fullName evidence="1">Uncharacterized protein</fullName>
    </submittedName>
</protein>
<gene>
    <name evidence="1" type="ORF">ShirakiTB12_24120</name>
</gene>
<accession>A0AAX6BJM5</accession>
<comment type="caution">
    <text evidence="1">The sequence shown here is derived from an EMBL/GenBank/DDBJ whole genome shotgun (WGS) entry which is preliminary data.</text>
</comment>
<evidence type="ECO:0000313" key="2">
    <source>
        <dbReference type="Proteomes" id="UP001165240"/>
    </source>
</evidence>